<dbReference type="RefSeq" id="WP_195389040.1">
    <property type="nucleotide sequence ID" value="NZ_JADNGL010000021.1"/>
</dbReference>
<dbReference type="Pfam" id="PF20457">
    <property type="entry name" value="DUF6710"/>
    <property type="match status" value="1"/>
</dbReference>
<reference evidence="1" key="1">
    <citation type="submission" date="2023-01" db="EMBL/GenBank/DDBJ databases">
        <title>Human gut microbiome strain richness.</title>
        <authorList>
            <person name="Chen-Liaw A."/>
        </authorList>
    </citation>
    <scope>NUCLEOTIDE SEQUENCE</scope>
    <source>
        <strain evidence="1">1001275st1_F4_1001275B_160808</strain>
    </source>
</reference>
<evidence type="ECO:0000313" key="2">
    <source>
        <dbReference type="Proteomes" id="UP001211015"/>
    </source>
</evidence>
<name>A0AAW6EA28_9FIRM</name>
<organism evidence="1 2">
    <name type="scientific">Ruminococcus bicirculans</name>
    <name type="common">ex Wegman et al. 2014</name>
    <dbReference type="NCBI Taxonomy" id="1160721"/>
    <lineage>
        <taxon>Bacteria</taxon>
        <taxon>Bacillati</taxon>
        <taxon>Bacillota</taxon>
        <taxon>Clostridia</taxon>
        <taxon>Eubacteriales</taxon>
        <taxon>Oscillospiraceae</taxon>
        <taxon>Ruminococcus</taxon>
    </lineage>
</organism>
<gene>
    <name evidence="1" type="ORF">PNU62_12735</name>
</gene>
<comment type="caution">
    <text evidence="1">The sequence shown here is derived from an EMBL/GenBank/DDBJ whole genome shotgun (WGS) entry which is preliminary data.</text>
</comment>
<dbReference type="Proteomes" id="UP001211015">
    <property type="component" value="Unassembled WGS sequence"/>
</dbReference>
<proteinExistence type="predicted"/>
<sequence>MFKQKIAYIIEKKLNAKKMANNKKMYDQVMKNVDIMITELSPYDMFNLSCKPLILEYIINTLLDSICAESIFKPLCNLNSFPTPFFCNFYNEKGNTLSFSESSKKVNVNLSSTKIYLHPWNNVRTRESLVNISENDFVYDKNNHFAIYYPYINLCYVTCGNHSINAGRYFKKGSIVADEYDLTACFPHIETDGNYWFNTHTNEPLIPVIDYRFAAIFTIAKMKYELNDH</sequence>
<evidence type="ECO:0000313" key="1">
    <source>
        <dbReference type="EMBL" id="MDB8745886.1"/>
    </source>
</evidence>
<dbReference type="AlphaFoldDB" id="A0AAW6EA28"/>
<dbReference type="EMBL" id="JAQMLV010000022">
    <property type="protein sequence ID" value="MDB8745886.1"/>
    <property type="molecule type" value="Genomic_DNA"/>
</dbReference>
<dbReference type="InterPro" id="IPR046556">
    <property type="entry name" value="DUF6710"/>
</dbReference>
<protein>
    <submittedName>
        <fullName evidence="1">Uncharacterized protein</fullName>
    </submittedName>
</protein>
<accession>A0AAW6EA28</accession>